<sequence>MSGTPPSMEEAGATVSWSRREPPSVEEADCSRCCAAVTRGGGGCLLLPKTGGWRSPEGCAESCRRPVLFSGTDRTPS</sequence>
<keyword evidence="3" id="KW-1185">Reference proteome</keyword>
<evidence type="ECO:0000313" key="3">
    <source>
        <dbReference type="Proteomes" id="UP000479710"/>
    </source>
</evidence>
<dbReference type="EMBL" id="SPHZ02000003">
    <property type="protein sequence ID" value="KAF0924541.1"/>
    <property type="molecule type" value="Genomic_DNA"/>
</dbReference>
<comment type="caution">
    <text evidence="2">The sequence shown here is derived from an EMBL/GenBank/DDBJ whole genome shotgun (WGS) entry which is preliminary data.</text>
</comment>
<name>A0A6G1EIP7_9ORYZ</name>
<organism evidence="2 3">
    <name type="scientific">Oryza meyeriana var. granulata</name>
    <dbReference type="NCBI Taxonomy" id="110450"/>
    <lineage>
        <taxon>Eukaryota</taxon>
        <taxon>Viridiplantae</taxon>
        <taxon>Streptophyta</taxon>
        <taxon>Embryophyta</taxon>
        <taxon>Tracheophyta</taxon>
        <taxon>Spermatophyta</taxon>
        <taxon>Magnoliopsida</taxon>
        <taxon>Liliopsida</taxon>
        <taxon>Poales</taxon>
        <taxon>Poaceae</taxon>
        <taxon>BOP clade</taxon>
        <taxon>Oryzoideae</taxon>
        <taxon>Oryzeae</taxon>
        <taxon>Oryzinae</taxon>
        <taxon>Oryza</taxon>
        <taxon>Oryza meyeriana</taxon>
    </lineage>
</organism>
<protein>
    <submittedName>
        <fullName evidence="2">Uncharacterized protein</fullName>
    </submittedName>
</protein>
<accession>A0A6G1EIP7</accession>
<evidence type="ECO:0000313" key="2">
    <source>
        <dbReference type="EMBL" id="KAF0924541.1"/>
    </source>
</evidence>
<reference evidence="2 3" key="1">
    <citation type="submission" date="2019-11" db="EMBL/GenBank/DDBJ databases">
        <title>Whole genome sequence of Oryza granulata.</title>
        <authorList>
            <person name="Li W."/>
        </authorList>
    </citation>
    <scope>NUCLEOTIDE SEQUENCE [LARGE SCALE GENOMIC DNA]</scope>
    <source>
        <strain evidence="3">cv. Menghai</strain>
        <tissue evidence="2">Leaf</tissue>
    </source>
</reference>
<dbReference type="AlphaFoldDB" id="A0A6G1EIP7"/>
<gene>
    <name evidence="2" type="ORF">E2562_010181</name>
</gene>
<dbReference type="Proteomes" id="UP000479710">
    <property type="component" value="Unassembled WGS sequence"/>
</dbReference>
<evidence type="ECO:0000256" key="1">
    <source>
        <dbReference type="SAM" id="MobiDB-lite"/>
    </source>
</evidence>
<feature type="region of interest" description="Disordered" evidence="1">
    <location>
        <begin position="1"/>
        <end position="28"/>
    </location>
</feature>
<proteinExistence type="predicted"/>